<keyword evidence="4 11" id="KW-0349">Heme</keyword>
<comment type="subcellular location">
    <subcellularLocation>
        <location evidence="2">Membrane</location>
        <topology evidence="2">Single-pass membrane protein</topology>
    </subcellularLocation>
</comment>
<evidence type="ECO:0000313" key="14">
    <source>
        <dbReference type="EMBL" id="MCL7027410.1"/>
    </source>
</evidence>
<dbReference type="EMBL" id="JAJJMA010067882">
    <property type="protein sequence ID" value="MCL7027410.1"/>
    <property type="molecule type" value="Genomic_DNA"/>
</dbReference>
<dbReference type="PANTHER" id="PTHR47947:SF26">
    <property type="entry name" value="CYTOCHROME P450"/>
    <property type="match status" value="1"/>
</dbReference>
<dbReference type="Gene3D" id="1.10.630.10">
    <property type="entry name" value="Cytochrome P450"/>
    <property type="match status" value="1"/>
</dbReference>
<dbReference type="Proteomes" id="UP001177140">
    <property type="component" value="Unassembled WGS sequence"/>
</dbReference>
<reference evidence="14" key="1">
    <citation type="submission" date="2022-03" db="EMBL/GenBank/DDBJ databases">
        <title>A functionally conserved STORR gene fusion in Papaver species that diverged 16.8 million years ago.</title>
        <authorList>
            <person name="Catania T."/>
        </authorList>
    </citation>
    <scope>NUCLEOTIDE SEQUENCE</scope>
    <source>
        <strain evidence="14">S-191538</strain>
    </source>
</reference>
<comment type="similarity">
    <text evidence="12">Belongs to the cytochrome P450 family.</text>
</comment>
<keyword evidence="15" id="KW-1185">Reference proteome</keyword>
<dbReference type="PRINTS" id="PR00463">
    <property type="entry name" value="EP450I"/>
</dbReference>
<dbReference type="GO" id="GO:0005506">
    <property type="term" value="F:iron ion binding"/>
    <property type="evidence" value="ECO:0007669"/>
    <property type="project" value="InterPro"/>
</dbReference>
<evidence type="ECO:0008006" key="16">
    <source>
        <dbReference type="Google" id="ProtNLM"/>
    </source>
</evidence>
<dbReference type="InterPro" id="IPR036396">
    <property type="entry name" value="Cyt_P450_sf"/>
</dbReference>
<dbReference type="Pfam" id="PF00067">
    <property type="entry name" value="p450"/>
    <property type="match status" value="1"/>
</dbReference>
<evidence type="ECO:0000256" key="4">
    <source>
        <dbReference type="ARBA" id="ARBA00022617"/>
    </source>
</evidence>
<evidence type="ECO:0000313" key="15">
    <source>
        <dbReference type="Proteomes" id="UP001177140"/>
    </source>
</evidence>
<dbReference type="GO" id="GO:0004497">
    <property type="term" value="F:monooxygenase activity"/>
    <property type="evidence" value="ECO:0007669"/>
    <property type="project" value="UniProtKB-KW"/>
</dbReference>
<evidence type="ECO:0000256" key="2">
    <source>
        <dbReference type="ARBA" id="ARBA00004167"/>
    </source>
</evidence>
<keyword evidence="6 11" id="KW-0479">Metal-binding</keyword>
<dbReference type="PROSITE" id="PS00086">
    <property type="entry name" value="CYTOCHROME_P450"/>
    <property type="match status" value="1"/>
</dbReference>
<evidence type="ECO:0000256" key="6">
    <source>
        <dbReference type="ARBA" id="ARBA00022723"/>
    </source>
</evidence>
<organism evidence="14 15">
    <name type="scientific">Papaver nudicaule</name>
    <name type="common">Iceland poppy</name>
    <dbReference type="NCBI Taxonomy" id="74823"/>
    <lineage>
        <taxon>Eukaryota</taxon>
        <taxon>Viridiplantae</taxon>
        <taxon>Streptophyta</taxon>
        <taxon>Embryophyta</taxon>
        <taxon>Tracheophyta</taxon>
        <taxon>Spermatophyta</taxon>
        <taxon>Magnoliopsida</taxon>
        <taxon>Ranunculales</taxon>
        <taxon>Papaveraceae</taxon>
        <taxon>Papaveroideae</taxon>
        <taxon>Papaver</taxon>
    </lineage>
</organism>
<dbReference type="GO" id="GO:0016705">
    <property type="term" value="F:oxidoreductase activity, acting on paired donors, with incorporation or reduction of molecular oxygen"/>
    <property type="evidence" value="ECO:0007669"/>
    <property type="project" value="InterPro"/>
</dbReference>
<dbReference type="InterPro" id="IPR017972">
    <property type="entry name" value="Cyt_P450_CS"/>
</dbReference>
<keyword evidence="12" id="KW-0503">Monooxygenase</keyword>
<comment type="cofactor">
    <cofactor evidence="1 11">
        <name>heme</name>
        <dbReference type="ChEBI" id="CHEBI:30413"/>
    </cofactor>
</comment>
<gene>
    <name evidence="14" type="ORF">MKW94_005505</name>
</gene>
<feature type="transmembrane region" description="Helical" evidence="13">
    <location>
        <begin position="199"/>
        <end position="216"/>
    </location>
</feature>
<dbReference type="PRINTS" id="PR00385">
    <property type="entry name" value="P450"/>
</dbReference>
<dbReference type="InterPro" id="IPR001128">
    <property type="entry name" value="Cyt_P450"/>
</dbReference>
<keyword evidence="10 13" id="KW-0472">Membrane</keyword>
<dbReference type="SUPFAM" id="SSF48264">
    <property type="entry name" value="Cytochrome P450"/>
    <property type="match status" value="1"/>
</dbReference>
<dbReference type="InterPro" id="IPR002401">
    <property type="entry name" value="Cyt_P450_E_grp-I"/>
</dbReference>
<dbReference type="FunFam" id="1.10.630.10:FF:000026">
    <property type="entry name" value="Cytochrome P450 82C4"/>
    <property type="match status" value="1"/>
</dbReference>
<dbReference type="AlphaFoldDB" id="A0AA41UYC9"/>
<feature type="binding site" description="axial binding residue" evidence="11">
    <location>
        <position position="564"/>
    </location>
    <ligand>
        <name>heme</name>
        <dbReference type="ChEBI" id="CHEBI:30413"/>
    </ligand>
    <ligandPart>
        <name>Fe</name>
        <dbReference type="ChEBI" id="CHEBI:18248"/>
    </ligandPart>
</feature>
<keyword evidence="8 12" id="KW-0560">Oxidoreductase</keyword>
<evidence type="ECO:0000256" key="7">
    <source>
        <dbReference type="ARBA" id="ARBA00022989"/>
    </source>
</evidence>
<evidence type="ECO:0000256" key="1">
    <source>
        <dbReference type="ARBA" id="ARBA00001971"/>
    </source>
</evidence>
<dbReference type="CDD" id="cd20654">
    <property type="entry name" value="CYP82"/>
    <property type="match status" value="1"/>
</dbReference>
<evidence type="ECO:0000256" key="12">
    <source>
        <dbReference type="RuleBase" id="RU000461"/>
    </source>
</evidence>
<dbReference type="PANTHER" id="PTHR47947">
    <property type="entry name" value="CYTOCHROME P450 82C3-RELATED"/>
    <property type="match status" value="1"/>
</dbReference>
<evidence type="ECO:0000256" key="3">
    <source>
        <dbReference type="ARBA" id="ARBA00004913"/>
    </source>
</evidence>
<dbReference type="GO" id="GO:0020037">
    <property type="term" value="F:heme binding"/>
    <property type="evidence" value="ECO:0007669"/>
    <property type="project" value="InterPro"/>
</dbReference>
<evidence type="ECO:0000256" key="9">
    <source>
        <dbReference type="ARBA" id="ARBA00023004"/>
    </source>
</evidence>
<keyword evidence="7 13" id="KW-1133">Transmembrane helix</keyword>
<proteinExistence type="inferred from homology"/>
<dbReference type="InterPro" id="IPR050651">
    <property type="entry name" value="Plant_Cytochrome_P450_Monoox"/>
</dbReference>
<keyword evidence="9 11" id="KW-0408">Iron</keyword>
<comment type="caution">
    <text evidence="14">The sequence shown here is derived from an EMBL/GenBank/DDBJ whole genome shotgun (WGS) entry which is preliminary data.</text>
</comment>
<evidence type="ECO:0000256" key="5">
    <source>
        <dbReference type="ARBA" id="ARBA00022692"/>
    </source>
</evidence>
<evidence type="ECO:0000256" key="10">
    <source>
        <dbReference type="ARBA" id="ARBA00023136"/>
    </source>
</evidence>
<dbReference type="GO" id="GO:0016020">
    <property type="term" value="C:membrane"/>
    <property type="evidence" value="ECO:0007669"/>
    <property type="project" value="UniProtKB-SubCell"/>
</dbReference>
<protein>
    <recommendedName>
        <fullName evidence="16">Cytochrome P450</fullName>
    </recommendedName>
</protein>
<evidence type="ECO:0000256" key="11">
    <source>
        <dbReference type="PIRSR" id="PIRSR602401-1"/>
    </source>
</evidence>
<accession>A0AA41UYC9</accession>
<name>A0AA41UYC9_PAPNU</name>
<comment type="pathway">
    <text evidence="3">Alkaloid biosynthesis.</text>
</comment>
<sequence>MKVTHKERHDIYELQCWCKEVNCCLVHTLKETPKSPIHEPFYSLKLPTHVHYCTVRTACFLHHQNLHNTTQTSIDCQHLLYSYRNQFSSPSKFIIGAVFAFLLYCVLALRFNYKKSRINKAPEVAGAWPIIGHLHHLVGGKLLHETLGAMADKYGPAFTIRMGPHKALVVSSWEVAKECFTTNDMVFNSRPQQVAIKHMGYGAAMFGIAPYVPYYLEMRKMVSKELLSNTRLELLKHVWVSEINTSVKELYDKVEGGSGGSGPVLVEMKRWFGYLTLKTTVKVICGKQALQGDTSSNPNTVVEHDEVWRFQKALRDFFKLLGHFRVSDVIPLPEWLGFEGYEEMKTNGREMDRLMEKWLDEHKAKKKKVSQIPGEAEKKGQSDDQQDFMDLMMSKLEDDAKLLSYYDADTINKSTCLTLILGGSDTTSVSLTWALSLLVNHPDALKKAHDELDIHVGKERQVNDLDIKNLKYLQAIIKETLRLYPPGVLTAPRVSKADCRVAGYDIPAGTRLFVNIWKIHRDPRVWIDPSEFQPERFLTGRHADVEVRGQNFELIPFGSGRRSCPGTSFALQVLHLALARLLQGFDFKRPSDEPIDMTECQGLTNAKATLAEVLVTPRLPSKLYTC</sequence>
<feature type="transmembrane region" description="Helical" evidence="13">
    <location>
        <begin position="93"/>
        <end position="113"/>
    </location>
</feature>
<keyword evidence="5 13" id="KW-0812">Transmembrane</keyword>
<dbReference type="GO" id="GO:0033075">
    <property type="term" value="P:isoquinoline alkaloid biosynthetic process"/>
    <property type="evidence" value="ECO:0007669"/>
    <property type="project" value="UniProtKB-ARBA"/>
</dbReference>
<evidence type="ECO:0000256" key="8">
    <source>
        <dbReference type="ARBA" id="ARBA00023002"/>
    </source>
</evidence>
<evidence type="ECO:0000256" key="13">
    <source>
        <dbReference type="SAM" id="Phobius"/>
    </source>
</evidence>